<feature type="domain" description="AWS" evidence="8">
    <location>
        <begin position="1689"/>
        <end position="1743"/>
    </location>
</feature>
<dbReference type="Gene3D" id="2.170.270.10">
    <property type="entry name" value="SET domain"/>
    <property type="match status" value="1"/>
</dbReference>
<evidence type="ECO:0000256" key="6">
    <source>
        <dbReference type="SAM" id="MobiDB-lite"/>
    </source>
</evidence>
<feature type="compositionally biased region" description="Polar residues" evidence="6">
    <location>
        <begin position="678"/>
        <end position="690"/>
    </location>
</feature>
<feature type="compositionally biased region" description="Basic and acidic residues" evidence="6">
    <location>
        <begin position="1299"/>
        <end position="1308"/>
    </location>
</feature>
<feature type="region of interest" description="Disordered" evidence="6">
    <location>
        <begin position="1"/>
        <end position="25"/>
    </location>
</feature>
<feature type="compositionally biased region" description="Basic and acidic residues" evidence="6">
    <location>
        <begin position="507"/>
        <end position="525"/>
    </location>
</feature>
<dbReference type="PROSITE" id="PS51215">
    <property type="entry name" value="AWS"/>
    <property type="match status" value="1"/>
</dbReference>
<evidence type="ECO:0000313" key="9">
    <source>
        <dbReference type="Ensembl" id="ENSLOCP00000000605.1"/>
    </source>
</evidence>
<accession>W5LWU8</accession>
<dbReference type="HOGENOM" id="CLU_236613_0_0_1"/>
<dbReference type="GO" id="GO:0005634">
    <property type="term" value="C:nucleus"/>
    <property type="evidence" value="ECO:0000318"/>
    <property type="project" value="GO_Central"/>
</dbReference>
<dbReference type="GO" id="GO:0046975">
    <property type="term" value="F:histone H3K36 methyltransferase activity"/>
    <property type="evidence" value="ECO:0000318"/>
    <property type="project" value="GO_Central"/>
</dbReference>
<evidence type="ECO:0000259" key="7">
    <source>
        <dbReference type="PROSITE" id="PS50280"/>
    </source>
</evidence>
<keyword evidence="10" id="KW-1185">Reference proteome</keyword>
<dbReference type="PROSITE" id="PS50280">
    <property type="entry name" value="SET"/>
    <property type="match status" value="1"/>
</dbReference>
<feature type="compositionally biased region" description="Acidic residues" evidence="6">
    <location>
        <begin position="1188"/>
        <end position="1206"/>
    </location>
</feature>
<comment type="subcellular location">
    <subcellularLocation>
        <location evidence="1">Nucleus</location>
    </subcellularLocation>
</comment>
<dbReference type="PANTHER" id="PTHR46711">
    <property type="entry name" value="HISTONE-LYSINE N-METHYLTRANSFERASE SETD2"/>
    <property type="match status" value="1"/>
</dbReference>
<evidence type="ECO:0000256" key="1">
    <source>
        <dbReference type="ARBA" id="ARBA00004123"/>
    </source>
</evidence>
<dbReference type="InterPro" id="IPR046341">
    <property type="entry name" value="SET_dom_sf"/>
</dbReference>
<feature type="compositionally biased region" description="Basic and acidic residues" evidence="6">
    <location>
        <begin position="714"/>
        <end position="726"/>
    </location>
</feature>
<evidence type="ECO:0000259" key="8">
    <source>
        <dbReference type="PROSITE" id="PS51215"/>
    </source>
</evidence>
<dbReference type="eggNOG" id="KOG4442">
    <property type="taxonomic scope" value="Eukaryota"/>
</dbReference>
<dbReference type="SMART" id="SM00317">
    <property type="entry name" value="SET"/>
    <property type="match status" value="1"/>
</dbReference>
<reference evidence="10" key="1">
    <citation type="submission" date="2011-12" db="EMBL/GenBank/DDBJ databases">
        <title>The Draft Genome of Lepisosteus oculatus.</title>
        <authorList>
            <consortium name="The Broad Institute Genome Assembly &amp; Analysis Group"/>
            <consortium name="Computational R&amp;D Group"/>
            <consortium name="and Sequencing Platform"/>
            <person name="Di Palma F."/>
            <person name="Alfoldi J."/>
            <person name="Johnson J."/>
            <person name="Berlin A."/>
            <person name="Gnerre S."/>
            <person name="Jaffe D."/>
            <person name="MacCallum I."/>
            <person name="Young S."/>
            <person name="Walker B.J."/>
            <person name="Lander E.S."/>
            <person name="Lindblad-Toh K."/>
        </authorList>
    </citation>
    <scope>NUCLEOTIDE SEQUENCE [LARGE SCALE GENOMIC DNA]</scope>
</reference>
<feature type="region of interest" description="Disordered" evidence="6">
    <location>
        <begin position="125"/>
        <end position="589"/>
    </location>
</feature>
<dbReference type="InParanoid" id="W5LWU8"/>
<feature type="compositionally biased region" description="Basic and acidic residues" evidence="6">
    <location>
        <begin position="225"/>
        <end position="272"/>
    </location>
</feature>
<feature type="region of interest" description="Disordered" evidence="6">
    <location>
        <begin position="1507"/>
        <end position="1624"/>
    </location>
</feature>
<dbReference type="GO" id="GO:0005694">
    <property type="term" value="C:chromosome"/>
    <property type="evidence" value="ECO:0000318"/>
    <property type="project" value="GO_Central"/>
</dbReference>
<feature type="compositionally biased region" description="Low complexity" evidence="6">
    <location>
        <begin position="1237"/>
        <end position="1250"/>
    </location>
</feature>
<proteinExistence type="predicted"/>
<dbReference type="InterPro" id="IPR042294">
    <property type="entry name" value="SETD2_animal"/>
</dbReference>
<feature type="compositionally biased region" description="Basic and acidic residues" evidence="6">
    <location>
        <begin position="306"/>
        <end position="329"/>
    </location>
</feature>
<feature type="compositionally biased region" description="Polar residues" evidence="6">
    <location>
        <begin position="526"/>
        <end position="545"/>
    </location>
</feature>
<feature type="region of interest" description="Disordered" evidence="6">
    <location>
        <begin position="619"/>
        <end position="638"/>
    </location>
</feature>
<keyword evidence="3" id="KW-0808">Transferase</keyword>
<dbReference type="GO" id="GO:0032259">
    <property type="term" value="P:methylation"/>
    <property type="evidence" value="ECO:0007669"/>
    <property type="project" value="UniProtKB-KW"/>
</dbReference>
<feature type="region of interest" description="Disordered" evidence="6">
    <location>
        <begin position="669"/>
        <end position="729"/>
    </location>
</feature>
<feature type="compositionally biased region" description="Polar residues" evidence="6">
    <location>
        <begin position="1525"/>
        <end position="1535"/>
    </location>
</feature>
<feature type="compositionally biased region" description="Polar residues" evidence="6">
    <location>
        <begin position="622"/>
        <end position="631"/>
    </location>
</feature>
<keyword evidence="4" id="KW-0949">S-adenosyl-L-methionine</keyword>
<dbReference type="OMA" id="GSHAMIS"/>
<keyword evidence="5" id="KW-0539">Nucleus</keyword>
<dbReference type="STRING" id="7918.ENSLOCP00000000605"/>
<dbReference type="Pfam" id="PF17907">
    <property type="entry name" value="AWS"/>
    <property type="match status" value="1"/>
</dbReference>
<reference evidence="9" key="2">
    <citation type="submission" date="2025-08" db="UniProtKB">
        <authorList>
            <consortium name="Ensembl"/>
        </authorList>
    </citation>
    <scope>IDENTIFICATION</scope>
</reference>
<dbReference type="SMART" id="SM00570">
    <property type="entry name" value="AWS"/>
    <property type="match status" value="1"/>
</dbReference>
<dbReference type="Bgee" id="ENSLOCG00000000548">
    <property type="expression patterns" value="Expressed in camera-type eye and 10 other cell types or tissues"/>
</dbReference>
<keyword evidence="2" id="KW-0489">Methyltransferase</keyword>
<dbReference type="InterPro" id="IPR001214">
    <property type="entry name" value="SET_dom"/>
</dbReference>
<evidence type="ECO:0000313" key="10">
    <source>
        <dbReference type="Proteomes" id="UP000018468"/>
    </source>
</evidence>
<dbReference type="PANTHER" id="PTHR46711:SF1">
    <property type="entry name" value="HISTONE-LYSINE N-METHYLTRANSFERASE SETD2"/>
    <property type="match status" value="1"/>
</dbReference>
<evidence type="ECO:0000256" key="5">
    <source>
        <dbReference type="ARBA" id="ARBA00023242"/>
    </source>
</evidence>
<feature type="compositionally biased region" description="Polar residues" evidence="6">
    <location>
        <begin position="178"/>
        <end position="199"/>
    </location>
</feature>
<dbReference type="GO" id="GO:0010468">
    <property type="term" value="P:regulation of gene expression"/>
    <property type="evidence" value="ECO:0000318"/>
    <property type="project" value="GO_Central"/>
</dbReference>
<evidence type="ECO:0000256" key="3">
    <source>
        <dbReference type="ARBA" id="ARBA00022679"/>
    </source>
</evidence>
<feature type="compositionally biased region" description="Polar residues" evidence="6">
    <location>
        <begin position="1551"/>
        <end position="1561"/>
    </location>
</feature>
<feature type="compositionally biased region" description="Polar residues" evidence="6">
    <location>
        <begin position="450"/>
        <end position="474"/>
    </location>
</feature>
<feature type="compositionally biased region" description="Polar residues" evidence="6">
    <location>
        <begin position="553"/>
        <end position="576"/>
    </location>
</feature>
<evidence type="ECO:0000256" key="2">
    <source>
        <dbReference type="ARBA" id="ARBA00022603"/>
    </source>
</evidence>
<name>W5LWU8_LEPOC</name>
<feature type="compositionally biased region" description="Basic and acidic residues" evidence="6">
    <location>
        <begin position="396"/>
        <end position="448"/>
    </location>
</feature>
<dbReference type="GeneTree" id="ENSGT00940000160086"/>
<dbReference type="Ensembl" id="ENSLOCT00000000606.1">
    <property type="protein sequence ID" value="ENSLOCP00000000605.1"/>
    <property type="gene ID" value="ENSLOCG00000000548.1"/>
</dbReference>
<feature type="compositionally biased region" description="Polar residues" evidence="6">
    <location>
        <begin position="1359"/>
        <end position="1373"/>
    </location>
</feature>
<feature type="compositionally biased region" description="Low complexity" evidence="6">
    <location>
        <begin position="210"/>
        <end position="221"/>
    </location>
</feature>
<feature type="compositionally biased region" description="Polar residues" evidence="6">
    <location>
        <begin position="1311"/>
        <end position="1336"/>
    </location>
</feature>
<organism evidence="9 10">
    <name type="scientific">Lepisosteus oculatus</name>
    <name type="common">Spotted gar</name>
    <dbReference type="NCBI Taxonomy" id="7918"/>
    <lineage>
        <taxon>Eukaryota</taxon>
        <taxon>Metazoa</taxon>
        <taxon>Chordata</taxon>
        <taxon>Craniata</taxon>
        <taxon>Vertebrata</taxon>
        <taxon>Euteleostomi</taxon>
        <taxon>Actinopterygii</taxon>
        <taxon>Neopterygii</taxon>
        <taxon>Holostei</taxon>
        <taxon>Semionotiformes</taxon>
        <taxon>Lepisosteidae</taxon>
        <taxon>Lepisosteus</taxon>
    </lineage>
</organism>
<feature type="domain" description="SET" evidence="7">
    <location>
        <begin position="1745"/>
        <end position="1862"/>
    </location>
</feature>
<dbReference type="InterPro" id="IPR006560">
    <property type="entry name" value="AWS_dom"/>
</dbReference>
<sequence length="1862" mass="207073">MTKKPLQNRFLAPLSPEKPASDSQISVLTSVAVSAPTQDKVGQHPESRSEQIEPLSLVAESITPSPFVPSPLKPKLDLGKMHFKKQLLSVTAKLESTGEKEEPLLVPSMAVGAPSEAELQVELKTAAKAETESQTPNAVEHSTLEDSVKEKPGLCQQSPGNTSHIGKEENDTEGLKNVQCTETSDPRKNQPQLENTLPGSESDGDSVRTSSSHKSGDIKSSTAHAESRSKEVKRNSSVSKGEESEKSSYSRTRSEKDDRHSSYSKSDRESRHTSLRSSRSERQRRRSRSRTRSRSRGSRKSSSYSRSERSLRSERSTRSERSHYHDSDRRSHRSTPHRERSCSSRSRTDIRSRDSSESEDDHRRTRSRGSDSKRSSTNSISHRESKTTTTSSSYSKSEKDCKTTEPSHSSETEKKMQSNSRSERDSRRNVDLESIRKTSPEMELDRRKSNAGSKLESSVNSTHSKPRTRSQTSEKASQKMTSSSESEEEQEKSQLHSSETSSSASGSDERQTTSASKMDKPDVKRSSSPKPTDLQKPTTETNKCVQETERQSMGKSSSPKTVTLQSDTNKLCSQTEDGGGMKESCPTNNSQCNEMDSKQCCHDATPYLKDFQNLTVPEPGLTDSSLAQDCKQSGPPDKIKSFIKIEKLSTYSLRSHSKVQKFDVAKELGDLPSPSMPDLQNVQALDTNKALTMYDDTDVDSREPKAQPSAESSQQEHPDCPGRDIDSSALPQSLVDNREETATASCEIPVDSCVTMVSCEQPSNLGSLCSSLDNVPLSNVSSTEISLEHRTGVLKTAEEDKTVINVERVCMEEDVEVTNDLPSHMTKSSPEGINVGKDIAVGNIQRLPELKQDNQHSQTSLEICTDEQLIQKESPLTNCSAFSKDEPSLCIEALYLRGCDSPTKSEIPNNADSPYSGLSHCNTSTYKLISSDREETGSLQSSTVSLEEGSFSKVDSCSVKDLNLTLNEFASSNVTEQKNAPISKPTKGNVKKSRWDIVGQETSDQETSPRRSRLETKPYIKKVVSVRRIHLSKDSNPDTKEICMKEEPIFKQECPVIVEHNLNEDHVNVAGLFSAAKVADVKTEETVDQADSSLVRQQKNISDIKSKPEPLNAPTQPFFEDDSDAFKNNEEEMVVGCSTVNDPHGTQLPLVANEEGLKKEEEEEDMVRQRQCLWKSKPDSSNMSLEREGEDSEDSETEESDLDSDDSGVPRNRLQSVVVVPKNSTLISIEGRAIITPSSSPSNSPGRPSSDWAEHSWTEPFGRGADRDGSGEGTRRDTSRSRSVSPERRRRGGPVKMSESCKRVHEVPTADTISFPQSTGYPSQSNMVDSTSQSEASRAHCSQHHTKPTQTHGQDKPKTLTTLGSVHDPQNSWGELDLGDSRHYERPDSWQGRKWGRRLPRYQPGDFTRADGFCNKDDYNLGWDYTQAEQPTSTYQQPDSSHGVHLDKTYQLQQQQQQQNPLQEVIPLTGQPWWQDNGYWAPPGPQSCRPVCPPMALQYRESVGQVHPDSLTNDYDDESRGKSGPSLTSLLDSSVSATAPCDPPPSAPSSFVQANEVSSNCRGPISAAPESSAISEAPREESCKPHRGRGPPKKRRPELESDSENEAEVGPSKKERLREGDNSGTSVALLETPSQIPEAVWPHLSLQDFLDPVTWKDRAKMGQMPPYFDLIEENLYLTERKKNKSHRDIKRMQCECAVLPKEERAQGAVACGEDCLNRLLMIECSSRCPNGGYCSNRRFQRKQHAEFEVILTDSKGWGLRAAKDLTPNTFVLEYCGEVLDHKEFKARVKEYARSKNIHYYFMALKNNEIIDATLKGNCSRFMNHSCEPNCETQKVCKERARLISFLTPFDFCLNWQIFSGGQ</sequence>
<feature type="compositionally biased region" description="Low complexity" evidence="6">
    <location>
        <begin position="495"/>
        <end position="506"/>
    </location>
</feature>
<feature type="compositionally biased region" description="Basic and acidic residues" evidence="6">
    <location>
        <begin position="336"/>
        <end position="374"/>
    </location>
</feature>
<dbReference type="FunCoup" id="W5LWU8">
    <property type="interactions" value="1179"/>
</dbReference>
<feature type="compositionally biased region" description="Polar residues" evidence="6">
    <location>
        <begin position="155"/>
        <end position="164"/>
    </location>
</feature>
<feature type="region of interest" description="Disordered" evidence="6">
    <location>
        <begin position="1155"/>
        <end position="1216"/>
    </location>
</feature>
<reference evidence="9" key="3">
    <citation type="submission" date="2025-09" db="UniProtKB">
        <authorList>
            <consortium name="Ensembl"/>
        </authorList>
    </citation>
    <scope>IDENTIFICATION</scope>
</reference>
<feature type="compositionally biased region" description="Low complexity" evidence="6">
    <location>
        <begin position="1564"/>
        <end position="1576"/>
    </location>
</feature>
<evidence type="ECO:0000256" key="4">
    <source>
        <dbReference type="ARBA" id="ARBA00022691"/>
    </source>
</evidence>
<feature type="compositionally biased region" description="Basic residues" evidence="6">
    <location>
        <begin position="282"/>
        <end position="299"/>
    </location>
</feature>
<feature type="region of interest" description="Disordered" evidence="6">
    <location>
        <begin position="1232"/>
        <end position="1390"/>
    </location>
</feature>
<protein>
    <submittedName>
        <fullName evidence="9">Histone-lysine N-methyltransferase SETD2-like</fullName>
    </submittedName>
</protein>
<dbReference type="Pfam" id="PF00856">
    <property type="entry name" value="SET"/>
    <property type="match status" value="1"/>
</dbReference>
<feature type="compositionally biased region" description="Basic and acidic residues" evidence="6">
    <location>
        <begin position="1611"/>
        <end position="1621"/>
    </location>
</feature>
<feature type="compositionally biased region" description="Basic residues" evidence="6">
    <location>
        <begin position="1585"/>
        <end position="1596"/>
    </location>
</feature>
<dbReference type="Proteomes" id="UP000018468">
    <property type="component" value="Unassembled WGS sequence"/>
</dbReference>
<feature type="compositionally biased region" description="Basic and acidic residues" evidence="6">
    <location>
        <begin position="1379"/>
        <end position="1388"/>
    </location>
</feature>
<dbReference type="SUPFAM" id="SSF82199">
    <property type="entry name" value="SET domain"/>
    <property type="match status" value="1"/>
</dbReference>
<feature type="compositionally biased region" description="Basic and acidic residues" evidence="6">
    <location>
        <begin position="1264"/>
        <end position="1280"/>
    </location>
</feature>
<feature type="compositionally biased region" description="Basic and acidic residues" evidence="6">
    <location>
        <begin position="142"/>
        <end position="152"/>
    </location>
</feature>